<proteinExistence type="predicted"/>
<dbReference type="Proteomes" id="UP001638806">
    <property type="component" value="Unassembled WGS sequence"/>
</dbReference>
<comment type="caution">
    <text evidence="1">The sequence shown here is derived from an EMBL/GenBank/DDBJ whole genome shotgun (WGS) entry which is preliminary data.</text>
</comment>
<protein>
    <submittedName>
        <fullName evidence="1">Uncharacterized protein</fullName>
    </submittedName>
</protein>
<dbReference type="EMBL" id="JBGNUJ010000011">
    <property type="protein sequence ID" value="KAL3953880.1"/>
    <property type="molecule type" value="Genomic_DNA"/>
</dbReference>
<keyword evidence="2" id="KW-1185">Reference proteome</keyword>
<evidence type="ECO:0000313" key="1">
    <source>
        <dbReference type="EMBL" id="KAL3953880.1"/>
    </source>
</evidence>
<evidence type="ECO:0000313" key="2">
    <source>
        <dbReference type="Proteomes" id="UP001638806"/>
    </source>
</evidence>
<accession>A0ACC4DC04</accession>
<name>A0ACC4DC04_PURLI</name>
<sequence>MARPSRLPLDQGPSSKPRQHEAHRRYLLPSCLSHGAAAAKESELRRTTARRGPTSQTSWTHGAGYQRRKVRPASDPALHPPDEYYRRDTDIADAESRGRQGGSSGSGHGDGKPKNPKLGLPAIQSYIPPKEYYRRGNGDPQLGESPSKGDPALGQGTQGPHPRYDLPPPYERGRHPPRDIKKPRVCLHGEGCQ</sequence>
<reference evidence="1" key="1">
    <citation type="submission" date="2024-12" db="EMBL/GenBank/DDBJ databases">
        <title>Comparative genomics and development of molecular markers within Purpureocillium lilacinum and among Purpureocillium species.</title>
        <authorList>
            <person name="Yeh Z.-Y."/>
            <person name="Ni N.-T."/>
            <person name="Lo P.-H."/>
            <person name="Mushyakhwo K."/>
            <person name="Lin C.-F."/>
            <person name="Nai Y.-S."/>
        </authorList>
    </citation>
    <scope>NUCLEOTIDE SEQUENCE</scope>
    <source>
        <strain evidence="1">NCHU-NPUST-175</strain>
    </source>
</reference>
<organism evidence="1 2">
    <name type="scientific">Purpureocillium lilacinum</name>
    <name type="common">Paecilomyces lilacinus</name>
    <dbReference type="NCBI Taxonomy" id="33203"/>
    <lineage>
        <taxon>Eukaryota</taxon>
        <taxon>Fungi</taxon>
        <taxon>Dikarya</taxon>
        <taxon>Ascomycota</taxon>
        <taxon>Pezizomycotina</taxon>
        <taxon>Sordariomycetes</taxon>
        <taxon>Hypocreomycetidae</taxon>
        <taxon>Hypocreales</taxon>
        <taxon>Ophiocordycipitaceae</taxon>
        <taxon>Purpureocillium</taxon>
    </lineage>
</organism>
<gene>
    <name evidence="1" type="ORF">ACCO45_011836</name>
</gene>